<dbReference type="EMBL" id="AP027370">
    <property type="protein sequence ID" value="BDY13639.1"/>
    <property type="molecule type" value="Genomic_DNA"/>
</dbReference>
<proteinExistence type="predicted"/>
<feature type="transmembrane region" description="Helical" evidence="1">
    <location>
        <begin position="79"/>
        <end position="97"/>
    </location>
</feature>
<feature type="transmembrane region" description="Helical" evidence="1">
    <location>
        <begin position="15"/>
        <end position="38"/>
    </location>
</feature>
<keyword evidence="3" id="KW-1185">Reference proteome</keyword>
<keyword evidence="1" id="KW-0472">Membrane</keyword>
<protein>
    <submittedName>
        <fullName evidence="2">Uncharacterized protein</fullName>
    </submittedName>
</protein>
<sequence>MEPVIYMPQIASDQFLGIFVVATLVLVFGVGFAAAITLSKMGFISRRWQLVGYIFWILQAYSLYDLAVRIQSSPFTTKVLLVAMVAYLFAPHLYFYLIDESEKRYESANDGQL</sequence>
<keyword evidence="1" id="KW-0812">Transmembrane</keyword>
<keyword evidence="1" id="KW-1133">Transmembrane helix</keyword>
<dbReference type="RefSeq" id="WP_286336585.1">
    <property type="nucleotide sequence ID" value="NZ_AP027370.1"/>
</dbReference>
<feature type="transmembrane region" description="Helical" evidence="1">
    <location>
        <begin position="50"/>
        <end position="67"/>
    </location>
</feature>
<evidence type="ECO:0000313" key="3">
    <source>
        <dbReference type="Proteomes" id="UP001321445"/>
    </source>
</evidence>
<evidence type="ECO:0000256" key="1">
    <source>
        <dbReference type="SAM" id="Phobius"/>
    </source>
</evidence>
<accession>A0ABM8FMM4</accession>
<evidence type="ECO:0000313" key="2">
    <source>
        <dbReference type="EMBL" id="BDY13639.1"/>
    </source>
</evidence>
<organism evidence="2 3">
    <name type="scientific">Hydrogenimonas cancrithermarum</name>
    <dbReference type="NCBI Taxonomy" id="2993563"/>
    <lineage>
        <taxon>Bacteria</taxon>
        <taxon>Pseudomonadati</taxon>
        <taxon>Campylobacterota</taxon>
        <taxon>Epsilonproteobacteria</taxon>
        <taxon>Campylobacterales</taxon>
        <taxon>Hydrogenimonadaceae</taxon>
        <taxon>Hydrogenimonas</taxon>
    </lineage>
</organism>
<reference evidence="2 3" key="1">
    <citation type="submission" date="2023-03" db="EMBL/GenBank/DDBJ databases">
        <title>Description of Hydrogenimonas sp. ISO32.</title>
        <authorList>
            <person name="Mino S."/>
            <person name="Fukazawa S."/>
            <person name="Sawabe T."/>
        </authorList>
    </citation>
    <scope>NUCLEOTIDE SEQUENCE [LARGE SCALE GENOMIC DNA]</scope>
    <source>
        <strain evidence="2 3">ISO32</strain>
    </source>
</reference>
<dbReference type="Proteomes" id="UP001321445">
    <property type="component" value="Chromosome"/>
</dbReference>
<gene>
    <name evidence="2" type="ORF">HCR_19510</name>
</gene>
<name>A0ABM8FMM4_9BACT</name>